<proteinExistence type="predicted"/>
<feature type="compositionally biased region" description="Basic and acidic residues" evidence="1">
    <location>
        <begin position="101"/>
        <end position="117"/>
    </location>
</feature>
<keyword evidence="3" id="KW-1185">Reference proteome</keyword>
<accession>A0A2G8KRR4</accession>
<evidence type="ECO:0000256" key="1">
    <source>
        <dbReference type="SAM" id="MobiDB-lite"/>
    </source>
</evidence>
<dbReference type="Proteomes" id="UP000230750">
    <property type="component" value="Unassembled WGS sequence"/>
</dbReference>
<feature type="region of interest" description="Disordered" evidence="1">
    <location>
        <begin position="26"/>
        <end position="132"/>
    </location>
</feature>
<gene>
    <name evidence="2" type="ORF">BSL78_12415</name>
</gene>
<evidence type="ECO:0000313" key="2">
    <source>
        <dbReference type="EMBL" id="PIK50682.1"/>
    </source>
</evidence>
<name>A0A2G8KRR4_STIJA</name>
<organism evidence="2 3">
    <name type="scientific">Stichopus japonicus</name>
    <name type="common">Sea cucumber</name>
    <dbReference type="NCBI Taxonomy" id="307972"/>
    <lineage>
        <taxon>Eukaryota</taxon>
        <taxon>Metazoa</taxon>
        <taxon>Echinodermata</taxon>
        <taxon>Eleutherozoa</taxon>
        <taxon>Echinozoa</taxon>
        <taxon>Holothuroidea</taxon>
        <taxon>Aspidochirotacea</taxon>
        <taxon>Aspidochirotida</taxon>
        <taxon>Stichopodidae</taxon>
        <taxon>Apostichopus</taxon>
    </lineage>
</organism>
<protein>
    <submittedName>
        <fullName evidence="2">Uncharacterized protein</fullName>
    </submittedName>
</protein>
<dbReference type="EMBL" id="MRZV01000408">
    <property type="protein sequence ID" value="PIK50682.1"/>
    <property type="molecule type" value="Genomic_DNA"/>
</dbReference>
<comment type="caution">
    <text evidence="2">The sequence shown here is derived from an EMBL/GenBank/DDBJ whole genome shotgun (WGS) entry which is preliminary data.</text>
</comment>
<sequence length="132" mass="15038">MFTSYFLSFILSQDWDSDYFKHLDEAATKTQQDSESETSRQVGVVATETPQEQTRPTEDSETETSRQAGVVATETPQEHTRPTEDSESEISRQVGVVATETPREQKRPTEDRQRTRPECYPADKSCVPGKQY</sequence>
<evidence type="ECO:0000313" key="3">
    <source>
        <dbReference type="Proteomes" id="UP000230750"/>
    </source>
</evidence>
<reference evidence="2 3" key="1">
    <citation type="journal article" date="2017" name="PLoS Biol.">
        <title>The sea cucumber genome provides insights into morphological evolution and visceral regeneration.</title>
        <authorList>
            <person name="Zhang X."/>
            <person name="Sun L."/>
            <person name="Yuan J."/>
            <person name="Sun Y."/>
            <person name="Gao Y."/>
            <person name="Zhang L."/>
            <person name="Li S."/>
            <person name="Dai H."/>
            <person name="Hamel J.F."/>
            <person name="Liu C."/>
            <person name="Yu Y."/>
            <person name="Liu S."/>
            <person name="Lin W."/>
            <person name="Guo K."/>
            <person name="Jin S."/>
            <person name="Xu P."/>
            <person name="Storey K.B."/>
            <person name="Huan P."/>
            <person name="Zhang T."/>
            <person name="Zhou Y."/>
            <person name="Zhang J."/>
            <person name="Lin C."/>
            <person name="Li X."/>
            <person name="Xing L."/>
            <person name="Huo D."/>
            <person name="Sun M."/>
            <person name="Wang L."/>
            <person name="Mercier A."/>
            <person name="Li F."/>
            <person name="Yang H."/>
            <person name="Xiang J."/>
        </authorList>
    </citation>
    <scope>NUCLEOTIDE SEQUENCE [LARGE SCALE GENOMIC DNA]</scope>
    <source>
        <strain evidence="2">Shaxun</strain>
        <tissue evidence="2">Muscle</tissue>
    </source>
</reference>
<dbReference type="AlphaFoldDB" id="A0A2G8KRR4"/>